<evidence type="ECO:0000256" key="1">
    <source>
        <dbReference type="SAM" id="Phobius"/>
    </source>
</evidence>
<keyword evidence="1" id="KW-1133">Transmembrane helix</keyword>
<comment type="caution">
    <text evidence="2">The sequence shown here is derived from an EMBL/GenBank/DDBJ whole genome shotgun (WGS) entry which is preliminary data.</text>
</comment>
<dbReference type="Proteomes" id="UP001597417">
    <property type="component" value="Unassembled WGS sequence"/>
</dbReference>
<protein>
    <submittedName>
        <fullName evidence="2">Type VII secretion protein EccB</fullName>
    </submittedName>
</protein>
<feature type="transmembrane region" description="Helical" evidence="1">
    <location>
        <begin position="41"/>
        <end position="62"/>
    </location>
</feature>
<dbReference type="RefSeq" id="WP_378269007.1">
    <property type="nucleotide sequence ID" value="NZ_JBHUKR010000020.1"/>
</dbReference>
<dbReference type="Pfam" id="PF05108">
    <property type="entry name" value="T7SS_ESX1_EccB"/>
    <property type="match status" value="1"/>
</dbReference>
<keyword evidence="1" id="KW-0812">Transmembrane</keyword>
<dbReference type="InterPro" id="IPR044857">
    <property type="entry name" value="T7SS_EccB_R1"/>
</dbReference>
<accession>A0ABW5G186</accession>
<dbReference type="PANTHER" id="PTHR40765">
    <property type="entry name" value="ESX-2 SECRETION SYSTEM ATPASE ECCB2"/>
    <property type="match status" value="1"/>
</dbReference>
<dbReference type="EMBL" id="JBHUKR010000020">
    <property type="protein sequence ID" value="MFD2420778.1"/>
    <property type="molecule type" value="Genomic_DNA"/>
</dbReference>
<sequence length="446" mass="45429">MYNRRDQADAHAFLAGRLVAAVLRAEPDAPERPLRRTSTGMLGGVAIAILVVAAVVAIGLFTGMGSGNSWRKPGTLIVDKDNGNRYLLLGDVLRPVLNYASARLLVHGNPSTASVRDSDLARIPKGAPIGILGAPDALPTVSGGSAKPWTVCAGSGKDGPTVAVTVGVMPDVRPSAVGEALLVRVGEQLYLVWQGTVSRITEAWVPRALGLDPTTAMAVDAAWLNTLPAGPDLGAPPLDRDGQGPLVGGAPTTTGQLVTVPDAVGDKLFAAAPGGLIPVSGTVGALVGADPRGGLTPLRTTPAELAKQHVLPAPPWQSQLPPQPPTPMDTRSRMPCVRWDGTAASLVSAPPLNGPGQSGGQAGLTRDGRVADRVEVAPGGGFLARTRPAPGIAGAGIYLITEAGAKFPVASEDAAEALGFPARSAQLVPAELLDLLPTGPPLDVIQ</sequence>
<organism evidence="2 3">
    <name type="scientific">Amycolatopsis pigmentata</name>
    <dbReference type="NCBI Taxonomy" id="450801"/>
    <lineage>
        <taxon>Bacteria</taxon>
        <taxon>Bacillati</taxon>
        <taxon>Actinomycetota</taxon>
        <taxon>Actinomycetes</taxon>
        <taxon>Pseudonocardiales</taxon>
        <taxon>Pseudonocardiaceae</taxon>
        <taxon>Amycolatopsis</taxon>
    </lineage>
</organism>
<evidence type="ECO:0000313" key="3">
    <source>
        <dbReference type="Proteomes" id="UP001597417"/>
    </source>
</evidence>
<dbReference type="PANTHER" id="PTHR40765:SF2">
    <property type="entry name" value="ESX-2 SECRETION SYSTEM ATPASE ECCB2"/>
    <property type="match status" value="1"/>
</dbReference>
<reference evidence="3" key="1">
    <citation type="journal article" date="2019" name="Int. J. Syst. Evol. Microbiol.">
        <title>The Global Catalogue of Microorganisms (GCM) 10K type strain sequencing project: providing services to taxonomists for standard genome sequencing and annotation.</title>
        <authorList>
            <consortium name="The Broad Institute Genomics Platform"/>
            <consortium name="The Broad Institute Genome Sequencing Center for Infectious Disease"/>
            <person name="Wu L."/>
            <person name="Ma J."/>
        </authorList>
    </citation>
    <scope>NUCLEOTIDE SEQUENCE [LARGE SCALE GENOMIC DNA]</scope>
    <source>
        <strain evidence="3">CGMCC 4.7645</strain>
    </source>
</reference>
<name>A0ABW5G186_9PSEU</name>
<dbReference type="Gene3D" id="3.30.2390.20">
    <property type="entry name" value="Type VII secretion system EccB, repeat 1 domain"/>
    <property type="match status" value="1"/>
</dbReference>
<evidence type="ECO:0000313" key="2">
    <source>
        <dbReference type="EMBL" id="MFD2420778.1"/>
    </source>
</evidence>
<proteinExistence type="predicted"/>
<keyword evidence="1" id="KW-0472">Membrane</keyword>
<dbReference type="NCBIfam" id="TIGR03919">
    <property type="entry name" value="T7SS_EccB"/>
    <property type="match status" value="1"/>
</dbReference>
<dbReference type="InterPro" id="IPR007795">
    <property type="entry name" value="T7SS_EccB"/>
</dbReference>
<gene>
    <name evidence="2" type="primary">eccB</name>
    <name evidence="2" type="ORF">ACFSXZ_31060</name>
</gene>
<keyword evidence="3" id="KW-1185">Reference proteome</keyword>